<dbReference type="Pfam" id="PF24864">
    <property type="entry name" value="DUF7730"/>
    <property type="match status" value="2"/>
</dbReference>
<evidence type="ECO:0000313" key="3">
    <source>
        <dbReference type="Proteomes" id="UP000310066"/>
    </source>
</evidence>
<dbReference type="Proteomes" id="UP000310066">
    <property type="component" value="Unassembled WGS sequence"/>
</dbReference>
<comment type="caution">
    <text evidence="2">The sequence shown here is derived from an EMBL/GenBank/DDBJ whole genome shotgun (WGS) entry which is preliminary data.</text>
</comment>
<name>A0A4U0UP97_9PEZI</name>
<feature type="domain" description="DUF7730" evidence="1">
    <location>
        <begin position="4"/>
        <end position="92"/>
    </location>
</feature>
<dbReference type="OrthoDB" id="5413827at2759"/>
<evidence type="ECO:0000313" key="2">
    <source>
        <dbReference type="EMBL" id="TKA37738.1"/>
    </source>
</evidence>
<reference evidence="2 3" key="1">
    <citation type="submission" date="2017-03" db="EMBL/GenBank/DDBJ databases">
        <title>Genomes of endolithic fungi from Antarctica.</title>
        <authorList>
            <person name="Coleine C."/>
            <person name="Masonjones S."/>
            <person name="Stajich J.E."/>
        </authorList>
    </citation>
    <scope>NUCLEOTIDE SEQUENCE [LARGE SCALE GENOMIC DNA]</scope>
    <source>
        <strain evidence="2 3">CCFEE 5311</strain>
    </source>
</reference>
<sequence length="537" mass="60325">MAGRSPFMNLPPELRSNIYEYVFGKRTIYVRLNRRGERLIALVTDEIIAELAADVLCPALLRTCKQVYEEAAQLFYACSRFEVAAHNPGLVLGGRGMLQPDHEDILLVYMRGNALRKFLKMIGVRNTKALTDVTFDIGQVDLRYAASELDRSAIMEVLETLRRIHTLNSPWHLKASMSLVLTWDRYGAHDPPITHTEEFVVDVADPKIDIASVIAALEDKDARNDAECYLYDSHELRQYVRFFNQRVAPTSLCKNYLEIACAVPDTDAPIELLDPDHLSWLRSCKQVYHEAAQVLYAVNTFQLKAHDTAGGRYLRGYRGLATSTIFAFSVGIGRLNAHALRRVSFFMGPIWAQDAPNRARRQTLVRMIRELQIWKGGLPKCRLEASLRLIVSRVKGDSADFRFVVAVDPGAAIESLRKATAEFQEAAAQELGDLAIPAQEVGMFVGLLEDLAAELSYRESQDESKKTGPCICQDGGRTLEGTPRAGFRLITDAIHQNTEPLLPGIRPPRQSVRIPAAWSQLQRRLPAQGRLRRRATI</sequence>
<feature type="domain" description="DUF7730" evidence="1">
    <location>
        <begin position="259"/>
        <end position="307"/>
    </location>
</feature>
<dbReference type="PANTHER" id="PTHR42085">
    <property type="entry name" value="F-BOX DOMAIN-CONTAINING PROTEIN"/>
    <property type="match status" value="1"/>
</dbReference>
<dbReference type="InterPro" id="IPR038883">
    <property type="entry name" value="AN11006-like"/>
</dbReference>
<proteinExistence type="predicted"/>
<evidence type="ECO:0000259" key="1">
    <source>
        <dbReference type="Pfam" id="PF24864"/>
    </source>
</evidence>
<organism evidence="2 3">
    <name type="scientific">Friedmanniomyces endolithicus</name>
    <dbReference type="NCBI Taxonomy" id="329885"/>
    <lineage>
        <taxon>Eukaryota</taxon>
        <taxon>Fungi</taxon>
        <taxon>Dikarya</taxon>
        <taxon>Ascomycota</taxon>
        <taxon>Pezizomycotina</taxon>
        <taxon>Dothideomycetes</taxon>
        <taxon>Dothideomycetidae</taxon>
        <taxon>Mycosphaerellales</taxon>
        <taxon>Teratosphaeriaceae</taxon>
        <taxon>Friedmanniomyces</taxon>
    </lineage>
</organism>
<dbReference type="AlphaFoldDB" id="A0A4U0UP97"/>
<accession>A0A4U0UP97</accession>
<dbReference type="PANTHER" id="PTHR42085:SF1">
    <property type="entry name" value="F-BOX DOMAIN-CONTAINING PROTEIN"/>
    <property type="match status" value="1"/>
</dbReference>
<protein>
    <recommendedName>
        <fullName evidence="1">DUF7730 domain-containing protein</fullName>
    </recommendedName>
</protein>
<dbReference type="EMBL" id="NAJP01000049">
    <property type="protein sequence ID" value="TKA37738.1"/>
    <property type="molecule type" value="Genomic_DNA"/>
</dbReference>
<dbReference type="InterPro" id="IPR056632">
    <property type="entry name" value="DUF7730"/>
</dbReference>
<gene>
    <name evidence="2" type="ORF">B0A54_09740</name>
</gene>